<dbReference type="GO" id="GO:0008658">
    <property type="term" value="F:penicillin binding"/>
    <property type="evidence" value="ECO:0007669"/>
    <property type="project" value="InterPro"/>
</dbReference>
<feature type="domain" description="Penicillin-binding protein transpeptidase" evidence="4">
    <location>
        <begin position="261"/>
        <end position="577"/>
    </location>
</feature>
<comment type="subcellular location">
    <subcellularLocation>
        <location evidence="1">Membrane</location>
    </subcellularLocation>
</comment>
<comment type="similarity">
    <text evidence="2">Belongs to the transpeptidase family.</text>
</comment>
<dbReference type="STRING" id="1459.AF332_09135"/>
<dbReference type="PATRIC" id="fig|1459.3.peg.1941"/>
<keyword evidence="3" id="KW-0472">Membrane</keyword>
<keyword evidence="7" id="KW-1185">Reference proteome</keyword>
<dbReference type="SUPFAM" id="SSF56601">
    <property type="entry name" value="beta-lactamase/transpeptidase-like"/>
    <property type="match status" value="1"/>
</dbReference>
<dbReference type="InterPro" id="IPR036138">
    <property type="entry name" value="PBP_dimer_sf"/>
</dbReference>
<dbReference type="PANTHER" id="PTHR30627">
    <property type="entry name" value="PEPTIDOGLYCAN D,D-TRANSPEPTIDASE"/>
    <property type="match status" value="1"/>
</dbReference>
<dbReference type="RefSeq" id="WP_053434310.1">
    <property type="nucleotide sequence ID" value="NZ_LGUF01000007.1"/>
</dbReference>
<dbReference type="GO" id="GO:0071555">
    <property type="term" value="P:cell wall organization"/>
    <property type="evidence" value="ECO:0007669"/>
    <property type="project" value="TreeGrafter"/>
</dbReference>
<dbReference type="Pfam" id="PF00905">
    <property type="entry name" value="Transpeptidase"/>
    <property type="match status" value="1"/>
</dbReference>
<evidence type="ECO:0000259" key="4">
    <source>
        <dbReference type="Pfam" id="PF00905"/>
    </source>
</evidence>
<dbReference type="Gene3D" id="3.90.1310.10">
    <property type="entry name" value="Penicillin-binding protein 2a (Domain 2)"/>
    <property type="match status" value="1"/>
</dbReference>
<dbReference type="SUPFAM" id="SSF56519">
    <property type="entry name" value="Penicillin binding protein dimerisation domain"/>
    <property type="match status" value="1"/>
</dbReference>
<dbReference type="InterPro" id="IPR005311">
    <property type="entry name" value="PBP_dimer"/>
</dbReference>
<dbReference type="InterPro" id="IPR050515">
    <property type="entry name" value="Beta-lactam/transpept"/>
</dbReference>
<proteinExistence type="inferred from homology"/>
<organism evidence="6 7">
    <name type="scientific">Sporosarcina globispora</name>
    <name type="common">Bacillus globisporus</name>
    <dbReference type="NCBI Taxonomy" id="1459"/>
    <lineage>
        <taxon>Bacteria</taxon>
        <taxon>Bacillati</taxon>
        <taxon>Bacillota</taxon>
        <taxon>Bacilli</taxon>
        <taxon>Bacillales</taxon>
        <taxon>Caryophanaceae</taxon>
        <taxon>Sporosarcina</taxon>
    </lineage>
</organism>
<evidence type="ECO:0000313" key="7">
    <source>
        <dbReference type="Proteomes" id="UP000037109"/>
    </source>
</evidence>
<dbReference type="AlphaFoldDB" id="A0A0M0GAU9"/>
<dbReference type="Gene3D" id="3.40.710.10">
    <property type="entry name" value="DD-peptidase/beta-lactamase superfamily"/>
    <property type="match status" value="1"/>
</dbReference>
<dbReference type="EMBL" id="LGUF01000007">
    <property type="protein sequence ID" value="KON86954.1"/>
    <property type="molecule type" value="Genomic_DNA"/>
</dbReference>
<comment type="caution">
    <text evidence="6">The sequence shown here is derived from an EMBL/GenBank/DDBJ whole genome shotgun (WGS) entry which is preliminary data.</text>
</comment>
<evidence type="ECO:0000256" key="1">
    <source>
        <dbReference type="ARBA" id="ARBA00004370"/>
    </source>
</evidence>
<feature type="domain" description="Penicillin-binding protein dimerisation" evidence="5">
    <location>
        <begin position="56"/>
        <end position="212"/>
    </location>
</feature>
<dbReference type="InterPro" id="IPR012338">
    <property type="entry name" value="Beta-lactam/transpept-like"/>
</dbReference>
<protein>
    <submittedName>
        <fullName evidence="6">Penicillin-binding protein</fullName>
    </submittedName>
</protein>
<dbReference type="OrthoDB" id="2985542at2"/>
<sequence length="597" mass="66841">MWRRRAVGWLIVSFMVLSFLLGRLIQLQLVSTEHFTDREINLLESSVRQRSQEMIIDAGRGNFLDRSGKPMTYENKSVLILFPFLAKMDWDIKKISEITGASEYSLRYSVEKAKEPFAFGSPEPIQLSYDQMEEINALKIPGVFAVEKKYSRAEKPASQLIGITGQNQKVLNERYPDKDLSSDTMIGITGMEKSFDEFLLPEGASKLVYHVDGTGGPLFGIDVKYVEPANPFYPVNIKTTLDYDLQMVAEKLADQHGIKKGGIVLLDIETNSVLAMVSRPSIDKDNPFGEESRGTVNYMVKQQIMGSVFKTVVAAAAIDHGLDDPQRQFDCSRKINGEPDLKYQHGMLNFTDSFARSCNNTFASIAKELKDINPDLLEEYAEKLSLIGPVSWQGDIYHFNDFKQLQEEEEGRVFLSEDAKKDSNFAGLTGIGQHEVRATPLAVANMMATIARGGNKEMVRAASEVEYKNSTSLIEFRKQKLEGETIAPYTAINLQRLLREVVINEDGTGRWFKDLPYEVAGKSGTGETGIMADGKQLHNKWFAGYFPYKDPKYALVAVNLEVTEDTGGVNPLFADIVKEIYNYNHKAETPPSGSADN</sequence>
<evidence type="ECO:0000256" key="3">
    <source>
        <dbReference type="ARBA" id="ARBA00023136"/>
    </source>
</evidence>
<dbReference type="Proteomes" id="UP000037109">
    <property type="component" value="Unassembled WGS sequence"/>
</dbReference>
<name>A0A0M0GAU9_SPOGL</name>
<evidence type="ECO:0000256" key="2">
    <source>
        <dbReference type="ARBA" id="ARBA00007171"/>
    </source>
</evidence>
<dbReference type="InterPro" id="IPR001460">
    <property type="entry name" value="PCN-bd_Tpept"/>
</dbReference>
<dbReference type="GO" id="GO:0071972">
    <property type="term" value="F:peptidoglycan L,D-transpeptidase activity"/>
    <property type="evidence" value="ECO:0007669"/>
    <property type="project" value="TreeGrafter"/>
</dbReference>
<dbReference type="Pfam" id="PF03717">
    <property type="entry name" value="PBP_dimer"/>
    <property type="match status" value="1"/>
</dbReference>
<dbReference type="GO" id="GO:0005886">
    <property type="term" value="C:plasma membrane"/>
    <property type="evidence" value="ECO:0007669"/>
    <property type="project" value="TreeGrafter"/>
</dbReference>
<gene>
    <name evidence="6" type="ORF">AF332_09135</name>
</gene>
<accession>A0A0M0GAU9</accession>
<evidence type="ECO:0000259" key="5">
    <source>
        <dbReference type="Pfam" id="PF03717"/>
    </source>
</evidence>
<dbReference type="PANTHER" id="PTHR30627:SF24">
    <property type="entry name" value="PENICILLIN-BINDING PROTEIN 4B"/>
    <property type="match status" value="1"/>
</dbReference>
<evidence type="ECO:0000313" key="6">
    <source>
        <dbReference type="EMBL" id="KON86954.1"/>
    </source>
</evidence>
<reference evidence="7" key="1">
    <citation type="submission" date="2015-07" db="EMBL/GenBank/DDBJ databases">
        <title>Fjat-10036 dsm4.</title>
        <authorList>
            <person name="Liu B."/>
            <person name="Wang J."/>
            <person name="Zhu Y."/>
            <person name="Liu G."/>
            <person name="Chen Q."/>
            <person name="Chen Z."/>
            <person name="Lan J."/>
            <person name="Che J."/>
            <person name="Ge C."/>
            <person name="Shi H."/>
            <person name="Pan Z."/>
            <person name="Liu X."/>
        </authorList>
    </citation>
    <scope>NUCLEOTIDE SEQUENCE [LARGE SCALE GENOMIC DNA]</scope>
    <source>
        <strain evidence="7">DSM 4</strain>
    </source>
</reference>